<feature type="region of interest" description="Disordered" evidence="4">
    <location>
        <begin position="229"/>
        <end position="253"/>
    </location>
</feature>
<comment type="caution">
    <text evidence="6">The sequence shown here is derived from an EMBL/GenBank/DDBJ whole genome shotgun (WGS) entry which is preliminary data.</text>
</comment>
<dbReference type="InterPro" id="IPR003593">
    <property type="entry name" value="AAA+_ATPase"/>
</dbReference>
<dbReference type="InterPro" id="IPR003439">
    <property type="entry name" value="ABC_transporter-like_ATP-bd"/>
</dbReference>
<name>A0A927CML2_9BACL</name>
<keyword evidence="3 6" id="KW-0067">ATP-binding</keyword>
<accession>A0A927CML2</accession>
<dbReference type="SUPFAM" id="SSF52540">
    <property type="entry name" value="P-loop containing nucleoside triphosphate hydrolases"/>
    <property type="match status" value="1"/>
</dbReference>
<organism evidence="6 7">
    <name type="scientific">Paenibacillus arenilitoris</name>
    <dbReference type="NCBI Taxonomy" id="2772299"/>
    <lineage>
        <taxon>Bacteria</taxon>
        <taxon>Bacillati</taxon>
        <taxon>Bacillota</taxon>
        <taxon>Bacilli</taxon>
        <taxon>Bacillales</taxon>
        <taxon>Paenibacillaceae</taxon>
        <taxon>Paenibacillus</taxon>
    </lineage>
</organism>
<dbReference type="Proteomes" id="UP000632125">
    <property type="component" value="Unassembled WGS sequence"/>
</dbReference>
<evidence type="ECO:0000256" key="4">
    <source>
        <dbReference type="SAM" id="MobiDB-lite"/>
    </source>
</evidence>
<evidence type="ECO:0000313" key="6">
    <source>
        <dbReference type="EMBL" id="MBD2868375.1"/>
    </source>
</evidence>
<dbReference type="PANTHER" id="PTHR24220">
    <property type="entry name" value="IMPORT ATP-BINDING PROTEIN"/>
    <property type="match status" value="1"/>
</dbReference>
<evidence type="ECO:0000313" key="7">
    <source>
        <dbReference type="Proteomes" id="UP000632125"/>
    </source>
</evidence>
<dbReference type="InterPro" id="IPR017911">
    <property type="entry name" value="MacB-like_ATP-bd"/>
</dbReference>
<keyword evidence="1" id="KW-0813">Transport</keyword>
<dbReference type="Pfam" id="PF00005">
    <property type="entry name" value="ABC_tran"/>
    <property type="match status" value="1"/>
</dbReference>
<dbReference type="FunFam" id="3.40.50.300:FF:000032">
    <property type="entry name" value="Export ABC transporter ATP-binding protein"/>
    <property type="match status" value="1"/>
</dbReference>
<dbReference type="GO" id="GO:0098796">
    <property type="term" value="C:membrane protein complex"/>
    <property type="evidence" value="ECO:0007669"/>
    <property type="project" value="UniProtKB-ARBA"/>
</dbReference>
<gene>
    <name evidence="6" type="ORF">IDH41_07295</name>
</gene>
<dbReference type="PANTHER" id="PTHR24220:SF86">
    <property type="entry name" value="ABC TRANSPORTER ABCH.1"/>
    <property type="match status" value="1"/>
</dbReference>
<evidence type="ECO:0000256" key="3">
    <source>
        <dbReference type="ARBA" id="ARBA00022840"/>
    </source>
</evidence>
<keyword evidence="7" id="KW-1185">Reference proteome</keyword>
<reference evidence="6" key="1">
    <citation type="submission" date="2020-09" db="EMBL/GenBank/DDBJ databases">
        <title>A novel bacterium of genus Paenibacillus, isolated from South China Sea.</title>
        <authorList>
            <person name="Huang H."/>
            <person name="Mo K."/>
            <person name="Hu Y."/>
        </authorList>
    </citation>
    <scope>NUCLEOTIDE SEQUENCE</scope>
    <source>
        <strain evidence="6">IB182493</strain>
    </source>
</reference>
<evidence type="ECO:0000256" key="2">
    <source>
        <dbReference type="ARBA" id="ARBA00022741"/>
    </source>
</evidence>
<dbReference type="SMART" id="SM00382">
    <property type="entry name" value="AAA"/>
    <property type="match status" value="1"/>
</dbReference>
<dbReference type="GO" id="GO:0005886">
    <property type="term" value="C:plasma membrane"/>
    <property type="evidence" value="ECO:0007669"/>
    <property type="project" value="TreeGrafter"/>
</dbReference>
<keyword evidence="2" id="KW-0547">Nucleotide-binding</keyword>
<dbReference type="PROSITE" id="PS00211">
    <property type="entry name" value="ABC_TRANSPORTER_1"/>
    <property type="match status" value="1"/>
</dbReference>
<proteinExistence type="predicted"/>
<sequence>MSEYKAVPLIEMTGVSKSYWMAREKTTVLHQVSLRVAQGEFLAIVGPSGSGKSTLMNMIGCLDTPSEGSYKLEGAEVAGQSDNKLTELRNKKIGFIFQGYHLLPRLTALENCELPLIYRGLSGKERRRRAMEALERVGLGERMSHRPSELSGGQQQRVAIARALATNPPLLLADEPTGALDSKTGMEVLGMMEELNRAGQTIVLITHDMEVAQRAGRTVVIRDGVLSEQERRGGDEADARAQDGVHERVVQQA</sequence>
<dbReference type="InterPro" id="IPR017871">
    <property type="entry name" value="ABC_transporter-like_CS"/>
</dbReference>
<dbReference type="InterPro" id="IPR027417">
    <property type="entry name" value="P-loop_NTPase"/>
</dbReference>
<dbReference type="PROSITE" id="PS50893">
    <property type="entry name" value="ABC_TRANSPORTER_2"/>
    <property type="match status" value="1"/>
</dbReference>
<dbReference type="GO" id="GO:0022857">
    <property type="term" value="F:transmembrane transporter activity"/>
    <property type="evidence" value="ECO:0007669"/>
    <property type="project" value="TreeGrafter"/>
</dbReference>
<dbReference type="RefSeq" id="WP_190859627.1">
    <property type="nucleotide sequence ID" value="NZ_JACXIY010000009.1"/>
</dbReference>
<evidence type="ECO:0000259" key="5">
    <source>
        <dbReference type="PROSITE" id="PS50893"/>
    </source>
</evidence>
<dbReference type="Gene3D" id="3.40.50.300">
    <property type="entry name" value="P-loop containing nucleotide triphosphate hydrolases"/>
    <property type="match status" value="1"/>
</dbReference>
<evidence type="ECO:0000256" key="1">
    <source>
        <dbReference type="ARBA" id="ARBA00022448"/>
    </source>
</evidence>
<dbReference type="GO" id="GO:0016887">
    <property type="term" value="F:ATP hydrolysis activity"/>
    <property type="evidence" value="ECO:0007669"/>
    <property type="project" value="InterPro"/>
</dbReference>
<protein>
    <submittedName>
        <fullName evidence="6">ABC transporter ATP-binding protein</fullName>
    </submittedName>
</protein>
<feature type="domain" description="ABC transporter" evidence="5">
    <location>
        <begin position="10"/>
        <end position="248"/>
    </location>
</feature>
<dbReference type="EMBL" id="JACXIY010000009">
    <property type="protein sequence ID" value="MBD2868375.1"/>
    <property type="molecule type" value="Genomic_DNA"/>
</dbReference>
<dbReference type="CDD" id="cd03255">
    <property type="entry name" value="ABC_MJ0796_LolCDE_FtsE"/>
    <property type="match status" value="1"/>
</dbReference>
<dbReference type="InterPro" id="IPR015854">
    <property type="entry name" value="ABC_transpr_LolD-like"/>
</dbReference>
<dbReference type="AlphaFoldDB" id="A0A927CML2"/>
<dbReference type="GO" id="GO:0005524">
    <property type="term" value="F:ATP binding"/>
    <property type="evidence" value="ECO:0007669"/>
    <property type="project" value="UniProtKB-KW"/>
</dbReference>